<accession>A0A392TMX3</accession>
<keyword evidence="2" id="KW-1185">Reference proteome</keyword>
<name>A0A392TMX3_9FABA</name>
<evidence type="ECO:0000313" key="2">
    <source>
        <dbReference type="Proteomes" id="UP000265520"/>
    </source>
</evidence>
<sequence length="63" mass="6834">MDRNEAVFYDQYEAYMKAQEEQRAAASAYAAAAGGVSPVFTFSELGMDDSGDFHNFMDPPASG</sequence>
<feature type="non-terminal residue" evidence="1">
    <location>
        <position position="63"/>
    </location>
</feature>
<comment type="caution">
    <text evidence="1">The sequence shown here is derived from an EMBL/GenBank/DDBJ whole genome shotgun (WGS) entry which is preliminary data.</text>
</comment>
<dbReference type="EMBL" id="LXQA010620433">
    <property type="protein sequence ID" value="MCI62531.1"/>
    <property type="molecule type" value="Genomic_DNA"/>
</dbReference>
<organism evidence="1 2">
    <name type="scientific">Trifolium medium</name>
    <dbReference type="NCBI Taxonomy" id="97028"/>
    <lineage>
        <taxon>Eukaryota</taxon>
        <taxon>Viridiplantae</taxon>
        <taxon>Streptophyta</taxon>
        <taxon>Embryophyta</taxon>
        <taxon>Tracheophyta</taxon>
        <taxon>Spermatophyta</taxon>
        <taxon>Magnoliopsida</taxon>
        <taxon>eudicotyledons</taxon>
        <taxon>Gunneridae</taxon>
        <taxon>Pentapetalae</taxon>
        <taxon>rosids</taxon>
        <taxon>fabids</taxon>
        <taxon>Fabales</taxon>
        <taxon>Fabaceae</taxon>
        <taxon>Papilionoideae</taxon>
        <taxon>50 kb inversion clade</taxon>
        <taxon>NPAAA clade</taxon>
        <taxon>Hologalegina</taxon>
        <taxon>IRL clade</taxon>
        <taxon>Trifolieae</taxon>
        <taxon>Trifolium</taxon>
    </lineage>
</organism>
<evidence type="ECO:0000313" key="1">
    <source>
        <dbReference type="EMBL" id="MCI62531.1"/>
    </source>
</evidence>
<dbReference type="AlphaFoldDB" id="A0A392TMX3"/>
<protein>
    <submittedName>
        <fullName evidence="1">Uncharacterized protein</fullName>
    </submittedName>
</protein>
<proteinExistence type="predicted"/>
<reference evidence="1 2" key="1">
    <citation type="journal article" date="2018" name="Front. Plant Sci.">
        <title>Red Clover (Trifolium pratense) and Zigzag Clover (T. medium) - A Picture of Genomic Similarities and Differences.</title>
        <authorList>
            <person name="Dluhosova J."/>
            <person name="Istvanek J."/>
            <person name="Nedelnik J."/>
            <person name="Repkova J."/>
        </authorList>
    </citation>
    <scope>NUCLEOTIDE SEQUENCE [LARGE SCALE GENOMIC DNA]</scope>
    <source>
        <strain evidence="2">cv. 10/8</strain>
        <tissue evidence="1">Leaf</tissue>
    </source>
</reference>
<dbReference type="Proteomes" id="UP000265520">
    <property type="component" value="Unassembled WGS sequence"/>
</dbReference>